<dbReference type="EMBL" id="CP056072">
    <property type="protein sequence ID" value="UKK02688.2"/>
    <property type="molecule type" value="Genomic_DNA"/>
</dbReference>
<organism evidence="1 2">
    <name type="scientific">Theileria orientalis</name>
    <dbReference type="NCBI Taxonomy" id="68886"/>
    <lineage>
        <taxon>Eukaryota</taxon>
        <taxon>Sar</taxon>
        <taxon>Alveolata</taxon>
        <taxon>Apicomplexa</taxon>
        <taxon>Aconoidasida</taxon>
        <taxon>Piroplasmida</taxon>
        <taxon>Theileriidae</taxon>
        <taxon>Theileria</taxon>
    </lineage>
</organism>
<name>A0A976MDK4_THEOR</name>
<dbReference type="Proteomes" id="UP000244811">
    <property type="component" value="Chromosome 4"/>
</dbReference>
<proteinExistence type="predicted"/>
<evidence type="ECO:0000313" key="2">
    <source>
        <dbReference type="Proteomes" id="UP000244811"/>
    </source>
</evidence>
<accession>A0A976MDK4</accession>
<gene>
    <name evidence="1" type="ORF">MACK_002783</name>
</gene>
<protein>
    <submittedName>
        <fullName evidence="1">Uncharacterized protein</fullName>
    </submittedName>
</protein>
<sequence>MKPGLIRGFSSYSALSYSNYSKEMLTHSYVKNHNEWLTLLNYLKYLVKHPRECKFDRCVNILINIGDRILQYNKRSDVLLCETTKWEWNMGLLRQIDGKADTHQVTEDFGPSSLLNLIRILSDLRLYHTINSYKFNEDNKPISKIKDDIGHNNVAESKRKSYRFFSDLVDDVDTKSFKLNSSKFKGGKVGPLRYDTNQLIGYPKILTTPLCFELTGVNLLEELEKMDSEDLEHSPTAVKSKFKYFINSVMTQFLDQLLILVSNSNFTESKLCILSMYLSVMIYGPKLRNGSVCKIDYRVEQSLYKILDHICKAVRISGNELSFRSLAYLANSCKHRTGLMKFVAEKLISHNGPVGEHYLENFCFSFSRSYYEDDELYRKLASMVNEQAECLSPVVTSNLIFSFLRVGKLELVKERLFEKLLSFNDRELSRCGVSLLETMSRLLQGHQELDGLLDRINNLSVK</sequence>
<reference evidence="1" key="1">
    <citation type="submission" date="2022-07" db="EMBL/GenBank/DDBJ databases">
        <title>Evaluation of T. orientalis genome assembly methods using nanopore sequencing and analysis of variation between genomes.</title>
        <authorList>
            <person name="Yam J."/>
            <person name="Micallef M.L."/>
            <person name="Liu M."/>
            <person name="Djordjevic S.P."/>
            <person name="Bogema D.R."/>
            <person name="Jenkins C."/>
        </authorList>
    </citation>
    <scope>NUCLEOTIDE SEQUENCE</scope>
    <source>
        <strain evidence="1">Goon Nure</strain>
    </source>
</reference>
<evidence type="ECO:0000313" key="1">
    <source>
        <dbReference type="EMBL" id="UKK02688.2"/>
    </source>
</evidence>
<dbReference type="AlphaFoldDB" id="A0A976MDK4"/>